<evidence type="ECO:0000259" key="5">
    <source>
        <dbReference type="SMART" id="SM01005"/>
    </source>
</evidence>
<dbReference type="NCBIfam" id="TIGR00492">
    <property type="entry name" value="alr"/>
    <property type="match status" value="1"/>
</dbReference>
<dbReference type="RefSeq" id="WP_124565879.1">
    <property type="nucleotide sequence ID" value="NZ_JARRRY010000015.1"/>
</dbReference>
<proteinExistence type="inferred from homology"/>
<dbReference type="Pfam" id="PF00842">
    <property type="entry name" value="Ala_racemase_C"/>
    <property type="match status" value="1"/>
</dbReference>
<organism evidence="6 7">
    <name type="scientific">Ectobacillus antri</name>
    <dbReference type="NCBI Taxonomy" id="2486280"/>
    <lineage>
        <taxon>Bacteria</taxon>
        <taxon>Bacillati</taxon>
        <taxon>Bacillota</taxon>
        <taxon>Bacilli</taxon>
        <taxon>Bacillales</taxon>
        <taxon>Bacillaceae</taxon>
        <taxon>Ectobacillus</taxon>
    </lineage>
</organism>
<dbReference type="PRINTS" id="PR00992">
    <property type="entry name" value="ALARACEMASE"/>
</dbReference>
<feature type="binding site" evidence="4">
    <location>
        <position position="136"/>
    </location>
    <ligand>
        <name>substrate</name>
    </ligand>
</feature>
<comment type="cofactor">
    <cofactor evidence="1 4">
        <name>pyridoxal 5'-phosphate</name>
        <dbReference type="ChEBI" id="CHEBI:597326"/>
    </cofactor>
</comment>
<comment type="caution">
    <text evidence="6">The sequence shown here is derived from an EMBL/GenBank/DDBJ whole genome shotgun (WGS) entry which is preliminary data.</text>
</comment>
<dbReference type="InterPro" id="IPR020622">
    <property type="entry name" value="Ala_racemase_pyridoxalP-BS"/>
</dbReference>
<sequence>MSRSFYRDTWVEVDLDAISHNVQCARKYIPDAELIAVVKANAYGHGDAPVARAALDAGASRLAVAFLDEAISLREAGIDAPILVLGATRPEDVNLAAAHRIALTVFQQDWIEQAKQFWSSEDVLQLHLKLDSGMGRVGIRTEEELSACIQSLQSAPYFDLEGVFTHFATADELDTSYFVKQKERFENQINWLTKHHINPRLIHCSNSAAALRFPECRFNAVRIGIAMYGLTPSPEIRHLLPYPLQEAFSFHSKLVHVKRIESGESVSYGATYTTEKDEWIGTVPVGYADGWIRKLQGFEVLVDGVRVPIVGRVCMDQMMIRLPYDMPIGTQVTLIGRQKEENVSVDDVASYLDTINYEVPCMVNFRVPRVFRQNGKIVEIENLLTKQ</sequence>
<keyword evidence="7" id="KW-1185">Reference proteome</keyword>
<comment type="function">
    <text evidence="4">Catalyzes the interconversion of L-alanine and D-alanine. May also act on other amino acids.</text>
</comment>
<evidence type="ECO:0000256" key="1">
    <source>
        <dbReference type="ARBA" id="ARBA00001933"/>
    </source>
</evidence>
<accession>A0ABT6H7G7</accession>
<name>A0ABT6H7G7_9BACI</name>
<dbReference type="Gene3D" id="2.40.37.10">
    <property type="entry name" value="Lyase, Ornithine Decarboxylase, Chain A, domain 1"/>
    <property type="match status" value="1"/>
</dbReference>
<evidence type="ECO:0000256" key="2">
    <source>
        <dbReference type="ARBA" id="ARBA00022898"/>
    </source>
</evidence>
<keyword evidence="3 4" id="KW-0413">Isomerase</keyword>
<gene>
    <name evidence="6" type="primary">alr</name>
    <name evidence="6" type="ORF">P6P90_13660</name>
</gene>
<evidence type="ECO:0000256" key="3">
    <source>
        <dbReference type="ARBA" id="ARBA00023235"/>
    </source>
</evidence>
<dbReference type="PANTHER" id="PTHR30511:SF0">
    <property type="entry name" value="ALANINE RACEMASE, CATABOLIC-RELATED"/>
    <property type="match status" value="1"/>
</dbReference>
<dbReference type="EMBL" id="JARULN010000016">
    <property type="protein sequence ID" value="MDG5755005.1"/>
    <property type="molecule type" value="Genomic_DNA"/>
</dbReference>
<feature type="domain" description="Alanine racemase C-terminal" evidence="5">
    <location>
        <begin position="247"/>
        <end position="372"/>
    </location>
</feature>
<feature type="modified residue" description="N6-(pyridoxal phosphate)lysine" evidence="4">
    <location>
        <position position="39"/>
    </location>
</feature>
<dbReference type="PANTHER" id="PTHR30511">
    <property type="entry name" value="ALANINE RACEMASE"/>
    <property type="match status" value="1"/>
</dbReference>
<comment type="pathway">
    <text evidence="4">Amino-acid biosynthesis; D-alanine biosynthesis; D-alanine from L-alanine: step 1/1.</text>
</comment>
<evidence type="ECO:0000313" key="6">
    <source>
        <dbReference type="EMBL" id="MDG5755005.1"/>
    </source>
</evidence>
<dbReference type="Proteomes" id="UP001218246">
    <property type="component" value="Unassembled WGS sequence"/>
</dbReference>
<protein>
    <recommendedName>
        <fullName evidence="4">Alanine racemase</fullName>
        <ecNumber evidence="4">5.1.1.1</ecNumber>
    </recommendedName>
</protein>
<comment type="similarity">
    <text evidence="4">Belongs to the alanine racemase family.</text>
</comment>
<dbReference type="EC" id="5.1.1.1" evidence="4"/>
<dbReference type="PROSITE" id="PS00395">
    <property type="entry name" value="ALANINE_RACEMASE"/>
    <property type="match status" value="1"/>
</dbReference>
<evidence type="ECO:0000313" key="7">
    <source>
        <dbReference type="Proteomes" id="UP001218246"/>
    </source>
</evidence>
<dbReference type="InterPro" id="IPR009006">
    <property type="entry name" value="Ala_racemase/Decarboxylase_C"/>
</dbReference>
<reference evidence="6 7" key="1">
    <citation type="submission" date="2023-04" db="EMBL/GenBank/DDBJ databases">
        <title>Ectobacillus antri isolated from activated sludge.</title>
        <authorList>
            <person name="Yan P."/>
            <person name="Liu X."/>
        </authorList>
    </citation>
    <scope>NUCLEOTIDE SEQUENCE [LARGE SCALE GENOMIC DNA]</scope>
    <source>
        <strain evidence="6 7">C18H</strain>
    </source>
</reference>
<evidence type="ECO:0000256" key="4">
    <source>
        <dbReference type="HAMAP-Rule" id="MF_01201"/>
    </source>
</evidence>
<dbReference type="InterPro" id="IPR000821">
    <property type="entry name" value="Ala_racemase"/>
</dbReference>
<dbReference type="HAMAP" id="MF_01201">
    <property type="entry name" value="Ala_racemase"/>
    <property type="match status" value="1"/>
</dbReference>
<dbReference type="CDD" id="cd00430">
    <property type="entry name" value="PLPDE_III_AR"/>
    <property type="match status" value="1"/>
</dbReference>
<feature type="binding site" evidence="4">
    <location>
        <position position="315"/>
    </location>
    <ligand>
        <name>substrate</name>
    </ligand>
</feature>
<dbReference type="Gene3D" id="3.20.20.10">
    <property type="entry name" value="Alanine racemase"/>
    <property type="match status" value="1"/>
</dbReference>
<dbReference type="SMART" id="SM01005">
    <property type="entry name" value="Ala_racemase_C"/>
    <property type="match status" value="1"/>
</dbReference>
<dbReference type="SUPFAM" id="SSF50621">
    <property type="entry name" value="Alanine racemase C-terminal domain-like"/>
    <property type="match status" value="1"/>
</dbReference>
<feature type="active site" description="Proton acceptor; specific for L-alanine" evidence="4">
    <location>
        <position position="268"/>
    </location>
</feature>
<dbReference type="InterPro" id="IPR001608">
    <property type="entry name" value="Ala_racemase_N"/>
</dbReference>
<comment type="catalytic activity">
    <reaction evidence="4">
        <text>L-alanine = D-alanine</text>
        <dbReference type="Rhea" id="RHEA:20249"/>
        <dbReference type="ChEBI" id="CHEBI:57416"/>
        <dbReference type="ChEBI" id="CHEBI:57972"/>
        <dbReference type="EC" id="5.1.1.1"/>
    </reaction>
</comment>
<dbReference type="Pfam" id="PF01168">
    <property type="entry name" value="Ala_racemase_N"/>
    <property type="match status" value="1"/>
</dbReference>
<keyword evidence="2 4" id="KW-0663">Pyridoxal phosphate</keyword>
<dbReference type="InterPro" id="IPR011079">
    <property type="entry name" value="Ala_racemase_C"/>
</dbReference>
<dbReference type="InterPro" id="IPR029066">
    <property type="entry name" value="PLP-binding_barrel"/>
</dbReference>
<dbReference type="GO" id="GO:0008784">
    <property type="term" value="F:alanine racemase activity"/>
    <property type="evidence" value="ECO:0007669"/>
    <property type="project" value="UniProtKB-EC"/>
</dbReference>
<feature type="active site" description="Proton acceptor; specific for D-alanine" evidence="4">
    <location>
        <position position="39"/>
    </location>
</feature>
<dbReference type="SUPFAM" id="SSF51419">
    <property type="entry name" value="PLP-binding barrel"/>
    <property type="match status" value="1"/>
</dbReference>